<dbReference type="PANTHER" id="PTHR30238:SF6">
    <property type="entry name" value="TERC-LIKE PROTEIN"/>
    <property type="match status" value="1"/>
</dbReference>
<dbReference type="Proteomes" id="UP000602076">
    <property type="component" value="Unassembled WGS sequence"/>
</dbReference>
<evidence type="ECO:0000256" key="5">
    <source>
        <dbReference type="ARBA" id="ARBA00023136"/>
    </source>
</evidence>
<feature type="transmembrane region" description="Helical" evidence="6">
    <location>
        <begin position="28"/>
        <end position="54"/>
    </location>
</feature>
<feature type="transmembrane region" description="Helical" evidence="6">
    <location>
        <begin position="92"/>
        <end position="110"/>
    </location>
</feature>
<dbReference type="InterPro" id="IPR005496">
    <property type="entry name" value="Integral_membrane_TerC"/>
</dbReference>
<proteinExistence type="inferred from homology"/>
<feature type="transmembrane region" description="Helical" evidence="6">
    <location>
        <begin position="168"/>
        <end position="193"/>
    </location>
</feature>
<comment type="similarity">
    <text evidence="2">Belongs to the TerC family.</text>
</comment>
<dbReference type="RefSeq" id="WP_190998311.1">
    <property type="nucleotide sequence ID" value="NZ_JACXSI010000023.1"/>
</dbReference>
<keyword evidence="3 6" id="KW-0812">Transmembrane</keyword>
<feature type="transmembrane region" description="Helical" evidence="6">
    <location>
        <begin position="66"/>
        <end position="86"/>
    </location>
</feature>
<keyword evidence="5 6" id="KW-0472">Membrane</keyword>
<evidence type="ECO:0000256" key="6">
    <source>
        <dbReference type="SAM" id="Phobius"/>
    </source>
</evidence>
<keyword evidence="8" id="KW-1185">Reference proteome</keyword>
<feature type="transmembrane region" description="Helical" evidence="6">
    <location>
        <begin position="130"/>
        <end position="148"/>
    </location>
</feature>
<feature type="transmembrane region" description="Helical" evidence="6">
    <location>
        <begin position="226"/>
        <end position="244"/>
    </location>
</feature>
<evidence type="ECO:0000256" key="2">
    <source>
        <dbReference type="ARBA" id="ARBA00007511"/>
    </source>
</evidence>
<name>A0A927CW89_9BACI</name>
<dbReference type="NCBIfam" id="TIGR03716">
    <property type="entry name" value="R_switched_YkoY"/>
    <property type="match status" value="1"/>
</dbReference>
<evidence type="ECO:0000256" key="3">
    <source>
        <dbReference type="ARBA" id="ARBA00022692"/>
    </source>
</evidence>
<organism evidence="7 8">
    <name type="scientific">Peribacillus faecalis</name>
    <dbReference type="NCBI Taxonomy" id="2772559"/>
    <lineage>
        <taxon>Bacteria</taxon>
        <taxon>Bacillati</taxon>
        <taxon>Bacillota</taxon>
        <taxon>Bacilli</taxon>
        <taxon>Bacillales</taxon>
        <taxon>Bacillaceae</taxon>
        <taxon>Peribacillus</taxon>
    </lineage>
</organism>
<evidence type="ECO:0000313" key="8">
    <source>
        <dbReference type="Proteomes" id="UP000602076"/>
    </source>
</evidence>
<comment type="subcellular location">
    <subcellularLocation>
        <location evidence="1">Membrane</location>
        <topology evidence="1">Multi-pass membrane protein</topology>
    </subcellularLocation>
</comment>
<comment type="caution">
    <text evidence="7">The sequence shown here is derived from an EMBL/GenBank/DDBJ whole genome shotgun (WGS) entry which is preliminary data.</text>
</comment>
<sequence>MDIVHQVLSTYSSFFDLDMWVQVLTDPVSWGLIGSLVVIEGLLSADNALVLAVLVKHLPEKQRKKALLYGLIGAYIFRFLFIGIGVYLVKFWFIKVLGSAYLGWLVYKYFRDKKAGEHEEETKKFNKNSWLVRTFGMFWATVISVELMDVAFSVDSILAAFAISDKVWILLLGGILGILMMRTVAGLFLNLIVKIPELETTAFILIGIIALKMLASVFGFEMSHAVFFTILLVAFTLTFIVHFLNNKRNDAAKQEAAAAAEKNK</sequence>
<reference evidence="7" key="1">
    <citation type="submission" date="2020-09" db="EMBL/GenBank/DDBJ databases">
        <title>Bacillus faecalis sp. nov., a moderately halophilic bacterium isolated from cow faeces.</title>
        <authorList>
            <person name="Jiang L."/>
            <person name="Lee J."/>
        </authorList>
    </citation>
    <scope>NUCLEOTIDE SEQUENCE</scope>
    <source>
        <strain evidence="7">AGMB 02131</strain>
    </source>
</reference>
<feature type="transmembrane region" description="Helical" evidence="6">
    <location>
        <begin position="200"/>
        <end position="220"/>
    </location>
</feature>
<evidence type="ECO:0000313" key="7">
    <source>
        <dbReference type="EMBL" id="MBD3108778.1"/>
    </source>
</evidence>
<dbReference type="PANTHER" id="PTHR30238">
    <property type="entry name" value="MEMBRANE BOUND PREDICTED REDOX MODULATOR"/>
    <property type="match status" value="1"/>
</dbReference>
<accession>A0A927CW89</accession>
<evidence type="ECO:0000256" key="1">
    <source>
        <dbReference type="ARBA" id="ARBA00004141"/>
    </source>
</evidence>
<dbReference type="GO" id="GO:0016020">
    <property type="term" value="C:membrane"/>
    <property type="evidence" value="ECO:0007669"/>
    <property type="project" value="UniProtKB-SubCell"/>
</dbReference>
<dbReference type="AlphaFoldDB" id="A0A927CW89"/>
<evidence type="ECO:0000256" key="4">
    <source>
        <dbReference type="ARBA" id="ARBA00022989"/>
    </source>
</evidence>
<gene>
    <name evidence="7" type="ORF">IEO70_10400</name>
</gene>
<protein>
    <submittedName>
        <fullName evidence="7">TerC family protein</fullName>
    </submittedName>
</protein>
<dbReference type="Pfam" id="PF03741">
    <property type="entry name" value="TerC"/>
    <property type="match status" value="1"/>
</dbReference>
<dbReference type="InterPro" id="IPR022493">
    <property type="entry name" value="CHP03716_TM_YkoY"/>
</dbReference>
<keyword evidence="4 6" id="KW-1133">Transmembrane helix</keyword>
<dbReference type="EMBL" id="JACXSI010000023">
    <property type="protein sequence ID" value="MBD3108778.1"/>
    <property type="molecule type" value="Genomic_DNA"/>
</dbReference>